<dbReference type="PROSITE" id="PS51671">
    <property type="entry name" value="ACT"/>
    <property type="match status" value="1"/>
</dbReference>
<dbReference type="Proteomes" id="UP000587760">
    <property type="component" value="Unassembled WGS sequence"/>
</dbReference>
<dbReference type="AlphaFoldDB" id="A0A841RER5"/>
<dbReference type="SUPFAM" id="SSF55021">
    <property type="entry name" value="ACT-like"/>
    <property type="match status" value="2"/>
</dbReference>
<dbReference type="InterPro" id="IPR045865">
    <property type="entry name" value="ACT-like_dom_sf"/>
</dbReference>
<proteinExistence type="predicted"/>
<dbReference type="EMBL" id="JACHGJ010000007">
    <property type="protein sequence ID" value="MBB6481697.1"/>
    <property type="molecule type" value="Genomic_DNA"/>
</dbReference>
<dbReference type="GO" id="GO:0006355">
    <property type="term" value="P:regulation of DNA-templated transcription"/>
    <property type="evidence" value="ECO:0007669"/>
    <property type="project" value="InterPro"/>
</dbReference>
<evidence type="ECO:0000313" key="3">
    <source>
        <dbReference type="Proteomes" id="UP000587760"/>
    </source>
</evidence>
<keyword evidence="3" id="KW-1185">Reference proteome</keyword>
<reference evidence="2 3" key="1">
    <citation type="submission" date="2020-08" db="EMBL/GenBank/DDBJ databases">
        <title>Genomic Encyclopedia of Type Strains, Phase IV (KMG-IV): sequencing the most valuable type-strain genomes for metagenomic binning, comparative biology and taxonomic classification.</title>
        <authorList>
            <person name="Goeker M."/>
        </authorList>
    </citation>
    <scope>NUCLEOTIDE SEQUENCE [LARGE SCALE GENOMIC DNA]</scope>
    <source>
        <strain evidence="2 3">DSM 2461</strain>
    </source>
</reference>
<dbReference type="RefSeq" id="WP_184747933.1">
    <property type="nucleotide sequence ID" value="NZ_JACHGJ010000007.1"/>
</dbReference>
<dbReference type="Gene3D" id="3.30.70.260">
    <property type="match status" value="2"/>
</dbReference>
<accession>A0A841RER5</accession>
<evidence type="ECO:0000313" key="2">
    <source>
        <dbReference type="EMBL" id="MBB6481697.1"/>
    </source>
</evidence>
<dbReference type="CDD" id="cd04869">
    <property type="entry name" value="ACT_GcvR_2"/>
    <property type="match status" value="1"/>
</dbReference>
<dbReference type="Pfam" id="PF13740">
    <property type="entry name" value="ACT_6"/>
    <property type="match status" value="1"/>
</dbReference>
<name>A0A841RER5_9SPIO</name>
<comment type="caution">
    <text evidence="2">The sequence shown here is derived from an EMBL/GenBank/DDBJ whole genome shotgun (WGS) entry which is preliminary data.</text>
</comment>
<protein>
    <submittedName>
        <fullName evidence="2">Glycine cleavage system transcriptional repressor</fullName>
    </submittedName>
</protein>
<feature type="domain" description="ACT" evidence="1">
    <location>
        <begin position="94"/>
        <end position="173"/>
    </location>
</feature>
<sequence length="178" mass="19771">MKEEYAVLSTLGPDRKGMADDIANIAIEYNCNIEDSKMAVLGGEFAVIMLLSGEESSIAKLISRADELGERFQMTFNIKKTTAPHSVTQGIPYVLESVSMDTPGIVHAITRYLRELSINIEDLETEKSAAPLSGTPMFHMRAYIVIPSSVNLSDFREKLADIEHEKNLDIHLKALKNE</sequence>
<dbReference type="InterPro" id="IPR002912">
    <property type="entry name" value="ACT_dom"/>
</dbReference>
<dbReference type="InterPro" id="IPR050990">
    <property type="entry name" value="UPF0237/GcvR_regulator"/>
</dbReference>
<dbReference type="PANTHER" id="PTHR34875">
    <property type="entry name" value="UPF0237 PROTEIN MJ1558"/>
    <property type="match status" value="1"/>
</dbReference>
<evidence type="ECO:0000259" key="1">
    <source>
        <dbReference type="PROSITE" id="PS51671"/>
    </source>
</evidence>
<gene>
    <name evidence="2" type="ORF">HNR50_003377</name>
</gene>
<organism evidence="2 3">
    <name type="scientific">Spirochaeta isovalerica</name>
    <dbReference type="NCBI Taxonomy" id="150"/>
    <lineage>
        <taxon>Bacteria</taxon>
        <taxon>Pseudomonadati</taxon>
        <taxon>Spirochaetota</taxon>
        <taxon>Spirochaetia</taxon>
        <taxon>Spirochaetales</taxon>
        <taxon>Spirochaetaceae</taxon>
        <taxon>Spirochaeta</taxon>
    </lineage>
</organism>
<dbReference type="PIRSF" id="PIRSF028103">
    <property type="entry name" value="GcvR"/>
    <property type="match status" value="1"/>
</dbReference>
<dbReference type="InterPro" id="IPR016867">
    <property type="entry name" value="GcvR"/>
</dbReference>
<dbReference type="PANTHER" id="PTHR34875:SF6">
    <property type="entry name" value="UPF0237 PROTEIN MJ1558"/>
    <property type="match status" value="1"/>
</dbReference>